<comment type="function">
    <text evidence="1">Iron-sulfur subunit of the cytochrome bc1 complex, an essential component of the respiratory electron transport chain required for ATP synthesis. The bc1 complex catalyzes the oxidation of menaquinol and the reduction of cytochrome c in the respiratory chain. The bc1 complex operates through a Q-cycle mechanism that couples electron transfer to generation of the proton gradient that drives ATP synthesis.</text>
</comment>
<evidence type="ECO:0000256" key="5">
    <source>
        <dbReference type="ARBA" id="ARBA00022448"/>
    </source>
</evidence>
<keyword evidence="17" id="KW-1015">Disulfide bond</keyword>
<gene>
    <name evidence="23" type="ORF">WIS52_22270</name>
</gene>
<name>A0ABV1KH25_9PSEU</name>
<dbReference type="InterPro" id="IPR014349">
    <property type="entry name" value="Rieske_Fe-S_prot"/>
</dbReference>
<dbReference type="InterPro" id="IPR036922">
    <property type="entry name" value="Rieske_2Fe-2S_sf"/>
</dbReference>
<dbReference type="PROSITE" id="PS51296">
    <property type="entry name" value="RIESKE"/>
    <property type="match status" value="1"/>
</dbReference>
<dbReference type="SUPFAM" id="SSF50022">
    <property type="entry name" value="ISP domain"/>
    <property type="match status" value="1"/>
</dbReference>
<dbReference type="Gene3D" id="2.102.10.10">
    <property type="entry name" value="Rieske [2Fe-2S] iron-sulphur domain"/>
    <property type="match status" value="1"/>
</dbReference>
<keyword evidence="10" id="KW-0479">Metal-binding</keyword>
<accession>A0ABV1KH25</accession>
<dbReference type="Pfam" id="PF00355">
    <property type="entry name" value="Rieske"/>
    <property type="match status" value="1"/>
</dbReference>
<keyword evidence="5" id="KW-0813">Transport</keyword>
<evidence type="ECO:0000256" key="8">
    <source>
        <dbReference type="ARBA" id="ARBA00022692"/>
    </source>
</evidence>
<keyword evidence="14" id="KW-0408">Iron</keyword>
<proteinExistence type="inferred from homology"/>
<feature type="transmembrane region" description="Helical" evidence="21">
    <location>
        <begin position="167"/>
        <end position="192"/>
    </location>
</feature>
<evidence type="ECO:0000256" key="18">
    <source>
        <dbReference type="ARBA" id="ARBA00029586"/>
    </source>
</evidence>
<dbReference type="CDD" id="cd03467">
    <property type="entry name" value="Rieske"/>
    <property type="match status" value="1"/>
</dbReference>
<comment type="similarity">
    <text evidence="3">Belongs to the Rieske iron-sulfur protein family.</text>
</comment>
<feature type="domain" description="Rieske" evidence="22">
    <location>
        <begin position="267"/>
        <end position="359"/>
    </location>
</feature>
<keyword evidence="8 21" id="KW-0812">Transmembrane</keyword>
<evidence type="ECO:0000256" key="16">
    <source>
        <dbReference type="ARBA" id="ARBA00023136"/>
    </source>
</evidence>
<dbReference type="PANTHER" id="PTHR10134">
    <property type="entry name" value="CYTOCHROME B-C1 COMPLEX SUBUNIT RIESKE, MITOCHONDRIAL"/>
    <property type="match status" value="1"/>
</dbReference>
<feature type="compositionally biased region" description="Basic and acidic residues" evidence="20">
    <location>
        <begin position="10"/>
        <end position="19"/>
    </location>
</feature>
<evidence type="ECO:0000256" key="12">
    <source>
        <dbReference type="ARBA" id="ARBA00022989"/>
    </source>
</evidence>
<evidence type="ECO:0000256" key="20">
    <source>
        <dbReference type="SAM" id="MobiDB-lite"/>
    </source>
</evidence>
<evidence type="ECO:0000256" key="21">
    <source>
        <dbReference type="SAM" id="Phobius"/>
    </source>
</evidence>
<evidence type="ECO:0000256" key="15">
    <source>
        <dbReference type="ARBA" id="ARBA00023014"/>
    </source>
</evidence>
<evidence type="ECO:0000256" key="9">
    <source>
        <dbReference type="ARBA" id="ARBA00022714"/>
    </source>
</evidence>
<evidence type="ECO:0000256" key="11">
    <source>
        <dbReference type="ARBA" id="ARBA00022982"/>
    </source>
</evidence>
<keyword evidence="9" id="KW-0001">2Fe-2S</keyword>
<evidence type="ECO:0000256" key="6">
    <source>
        <dbReference type="ARBA" id="ARBA00022475"/>
    </source>
</evidence>
<comment type="subcellular location">
    <subcellularLocation>
        <location evidence="2">Cell membrane</location>
        <topology evidence="2">Multi-pass membrane protein</topology>
    </subcellularLocation>
</comment>
<keyword evidence="12 21" id="KW-1133">Transmembrane helix</keyword>
<keyword evidence="13" id="KW-0560">Oxidoreductase</keyword>
<evidence type="ECO:0000256" key="19">
    <source>
        <dbReference type="ARBA" id="ARBA00032409"/>
    </source>
</evidence>
<dbReference type="Proteomes" id="UP001494902">
    <property type="component" value="Unassembled WGS sequence"/>
</dbReference>
<feature type="transmembrane region" description="Helical" evidence="21">
    <location>
        <begin position="96"/>
        <end position="120"/>
    </location>
</feature>
<evidence type="ECO:0000256" key="14">
    <source>
        <dbReference type="ARBA" id="ARBA00023004"/>
    </source>
</evidence>
<keyword evidence="11" id="KW-0249">Electron transport</keyword>
<evidence type="ECO:0000256" key="17">
    <source>
        <dbReference type="ARBA" id="ARBA00023157"/>
    </source>
</evidence>
<dbReference type="InterPro" id="IPR045603">
    <property type="entry name" value="QcrA_N"/>
</dbReference>
<evidence type="ECO:0000313" key="23">
    <source>
        <dbReference type="EMBL" id="MEQ3553204.1"/>
    </source>
</evidence>
<organism evidence="23 24">
    <name type="scientific">Pseudonocardia nematodicida</name>
    <dbReference type="NCBI Taxonomy" id="1206997"/>
    <lineage>
        <taxon>Bacteria</taxon>
        <taxon>Bacillati</taxon>
        <taxon>Actinomycetota</taxon>
        <taxon>Actinomycetes</taxon>
        <taxon>Pseudonocardiales</taxon>
        <taxon>Pseudonocardiaceae</taxon>
        <taxon>Pseudonocardia</taxon>
    </lineage>
</organism>
<evidence type="ECO:0000259" key="22">
    <source>
        <dbReference type="PROSITE" id="PS51296"/>
    </source>
</evidence>
<evidence type="ECO:0000256" key="2">
    <source>
        <dbReference type="ARBA" id="ARBA00004651"/>
    </source>
</evidence>
<evidence type="ECO:0000256" key="1">
    <source>
        <dbReference type="ARBA" id="ARBA00002494"/>
    </source>
</evidence>
<evidence type="ECO:0000313" key="24">
    <source>
        <dbReference type="Proteomes" id="UP001494902"/>
    </source>
</evidence>
<keyword evidence="24" id="KW-1185">Reference proteome</keyword>
<dbReference type="RefSeq" id="WP_349300279.1">
    <property type="nucleotide sequence ID" value="NZ_JBEDNQ010000010.1"/>
</dbReference>
<comment type="caution">
    <text evidence="23">The sequence shown here is derived from an EMBL/GenBank/DDBJ whole genome shotgun (WGS) entry which is preliminary data.</text>
</comment>
<keyword evidence="7" id="KW-0679">Respiratory chain</keyword>
<feature type="region of interest" description="Disordered" evidence="20">
    <location>
        <begin position="1"/>
        <end position="20"/>
    </location>
</feature>
<keyword evidence="16 21" id="KW-0472">Membrane</keyword>
<evidence type="ECO:0000256" key="7">
    <source>
        <dbReference type="ARBA" id="ARBA00022660"/>
    </source>
</evidence>
<protein>
    <recommendedName>
        <fullName evidence="4">Cytochrome bc1 complex Rieske iron-sulfur subunit</fullName>
    </recommendedName>
    <alternativeName>
        <fullName evidence="18">Cytochrome bc1 reductase complex subunit QcrA</fullName>
    </alternativeName>
    <alternativeName>
        <fullName evidence="19">Rieske iron-sulfur protein</fullName>
    </alternativeName>
</protein>
<sequence length="379" mass="41632">MSSEVTTGQGDRRPTREELDAMSPEQLARLAGELDEVEVVHNTPKFPIPGTRAEKRAERSVALWFVISAVSMLAFVVAFIAWPWEYVNAGEPGHAIYSLYTPVIGFTFGFSILALGIAVIQAVKKLFPDEVAVQQRHDGISDEIDRRTFVAQVTDAGEKTTLGRRKLILRSAGLAAGLAGVGTGIVALGGLIKNPWAEGDDAPLWHTGWRAEGGETVYLRTDTGILSEIARVRPEDMEPGSMMTVFPYRESERGNEEELLHAQRAGDAAVMLIRLRPGTQVTKRPGQEDFNYGDFYAWSKICTHLGCPTSLYQAQDNRILCPCHQSQFLATQDAEPVFGPAARALPQLPITVNDEGYFVATSDFVEPVGPAFWERPKTT</sequence>
<reference evidence="23 24" key="1">
    <citation type="submission" date="2024-03" db="EMBL/GenBank/DDBJ databases">
        <title>Draft genome sequence of Pseudonocardia nematodicida JCM 31783.</title>
        <authorList>
            <person name="Butdee W."/>
            <person name="Duangmal K."/>
        </authorList>
    </citation>
    <scope>NUCLEOTIDE SEQUENCE [LARGE SCALE GENOMIC DNA]</scope>
    <source>
        <strain evidence="23 24">JCM 31783</strain>
    </source>
</reference>
<evidence type="ECO:0000256" key="4">
    <source>
        <dbReference type="ARBA" id="ARBA00015816"/>
    </source>
</evidence>
<dbReference type="InterPro" id="IPR017941">
    <property type="entry name" value="Rieske_2Fe-2S"/>
</dbReference>
<dbReference type="Pfam" id="PF19297">
    <property type="entry name" value="QcrA_N"/>
    <property type="match status" value="1"/>
</dbReference>
<evidence type="ECO:0000256" key="3">
    <source>
        <dbReference type="ARBA" id="ARBA00010651"/>
    </source>
</evidence>
<evidence type="ECO:0000256" key="10">
    <source>
        <dbReference type="ARBA" id="ARBA00022723"/>
    </source>
</evidence>
<evidence type="ECO:0000256" key="13">
    <source>
        <dbReference type="ARBA" id="ARBA00023002"/>
    </source>
</evidence>
<keyword evidence="6" id="KW-1003">Cell membrane</keyword>
<keyword evidence="15" id="KW-0411">Iron-sulfur</keyword>
<dbReference type="EMBL" id="JBEDNQ010000010">
    <property type="protein sequence ID" value="MEQ3553204.1"/>
    <property type="molecule type" value="Genomic_DNA"/>
</dbReference>
<feature type="transmembrane region" description="Helical" evidence="21">
    <location>
        <begin position="61"/>
        <end position="84"/>
    </location>
</feature>